<proteinExistence type="predicted"/>
<feature type="compositionally biased region" description="Basic and acidic residues" evidence="1">
    <location>
        <begin position="114"/>
        <end position="123"/>
    </location>
</feature>
<dbReference type="CDD" id="cd14688">
    <property type="entry name" value="bZIP_YAP"/>
    <property type="match status" value="1"/>
</dbReference>
<dbReference type="PANTHER" id="PTHR40618">
    <property type="entry name" value="B-ZIP TRANSCRIPTION FACTOR (EUROFUNG)-RELATED"/>
    <property type="match status" value="1"/>
</dbReference>
<name>A0A9P3BPN5_ASPVI</name>
<dbReference type="RefSeq" id="XP_043121479.1">
    <property type="nucleotide sequence ID" value="XM_043265544.1"/>
</dbReference>
<comment type="caution">
    <text evidence="2">The sequence shown here is derived from an EMBL/GenBank/DDBJ whole genome shotgun (WGS) entry which is preliminary data.</text>
</comment>
<feature type="region of interest" description="Disordered" evidence="1">
    <location>
        <begin position="51"/>
        <end position="126"/>
    </location>
</feature>
<dbReference type="EMBL" id="BOPL01000001">
    <property type="protein sequence ID" value="GIJ98292.1"/>
    <property type="molecule type" value="Genomic_DNA"/>
</dbReference>
<dbReference type="SUPFAM" id="SSF57959">
    <property type="entry name" value="Leucine zipper domain"/>
    <property type="match status" value="1"/>
</dbReference>
<reference evidence="2 3" key="1">
    <citation type="submission" date="2021-02" db="EMBL/GenBank/DDBJ databases">
        <title>Pan-genome distribution and transcriptional activeness of fungal secondary metabolism genes in Aspergillus section Fumigati.</title>
        <authorList>
            <person name="Takahashi H."/>
            <person name="Umemura M."/>
            <person name="Ninomiya A."/>
            <person name="Kusuya Y."/>
            <person name="Urayama S."/>
            <person name="Shimizu M."/>
            <person name="Watanabe A."/>
            <person name="Kamei K."/>
            <person name="Yaguchi T."/>
            <person name="Hagiwara D."/>
        </authorList>
    </citation>
    <scope>NUCLEOTIDE SEQUENCE [LARGE SCALE GENOMIC DNA]</scope>
    <source>
        <strain evidence="2 3">IFM 47045</strain>
    </source>
</reference>
<dbReference type="InterPro" id="IPR046347">
    <property type="entry name" value="bZIP_sf"/>
</dbReference>
<dbReference type="Proteomes" id="UP000710440">
    <property type="component" value="Unassembled WGS sequence"/>
</dbReference>
<organism evidence="2 3">
    <name type="scientific">Aspergillus viridinutans</name>
    <dbReference type="NCBI Taxonomy" id="75553"/>
    <lineage>
        <taxon>Eukaryota</taxon>
        <taxon>Fungi</taxon>
        <taxon>Dikarya</taxon>
        <taxon>Ascomycota</taxon>
        <taxon>Pezizomycotina</taxon>
        <taxon>Eurotiomycetes</taxon>
        <taxon>Eurotiomycetidae</taxon>
        <taxon>Eurotiales</taxon>
        <taxon>Aspergillaceae</taxon>
        <taxon>Aspergillus</taxon>
        <taxon>Aspergillus subgen. Fumigati</taxon>
    </lineage>
</organism>
<evidence type="ECO:0000313" key="3">
    <source>
        <dbReference type="Proteomes" id="UP000710440"/>
    </source>
</evidence>
<evidence type="ECO:0000313" key="2">
    <source>
        <dbReference type="EMBL" id="GIJ98292.1"/>
    </source>
</evidence>
<evidence type="ECO:0008006" key="4">
    <source>
        <dbReference type="Google" id="ProtNLM"/>
    </source>
</evidence>
<dbReference type="AlphaFoldDB" id="A0A9P3BPN5"/>
<accession>A0A9P3BPN5</accession>
<protein>
    <recommendedName>
        <fullName evidence="4">AT DNA binding protein</fullName>
    </recommendedName>
</protein>
<dbReference type="GO" id="GO:0003700">
    <property type="term" value="F:DNA-binding transcription factor activity"/>
    <property type="evidence" value="ECO:0007669"/>
    <property type="project" value="InterPro"/>
</dbReference>
<dbReference type="OrthoDB" id="3555317at2759"/>
<evidence type="ECO:0000256" key="1">
    <source>
        <dbReference type="SAM" id="MobiDB-lite"/>
    </source>
</evidence>
<dbReference type="PANTHER" id="PTHR40618:SF1">
    <property type="entry name" value="B-ZIP TRANSCRIPTION FACTOR (EUROFUNG)"/>
    <property type="match status" value="1"/>
</dbReference>
<gene>
    <name evidence="2" type="ORF">Aspvir_000408</name>
</gene>
<feature type="region of interest" description="Disordered" evidence="1">
    <location>
        <begin position="208"/>
        <end position="247"/>
    </location>
</feature>
<feature type="compositionally biased region" description="Basic and acidic residues" evidence="1">
    <location>
        <begin position="222"/>
        <end position="231"/>
    </location>
</feature>
<sequence length="462" mass="51833">MSEQEFPLLTWEEVHQNLVLSSRSRPSVPDLLGAHKITSLLSASSYLLPERSISPQTTTPQPRTQLYGGFYLEDPPGGDQQPEGSKHKSSKRTRTDIDPTDCSLSRKRGRPRKSAGEGEDPHERRRMQIRLAQRAYRSRKEAGVSSLQSRVLKLETAVEQISAAFLSFSDELIQSEVLASDPRLTGRLRDTVQLCLSLARAANMTSDQNIATNLSSPSEGSHSSEEKEPQRRQTSLATSPPYKESIENENSGTLYAAGFKGMSEDQYSPEAPSLELSAFIERLHFACLYEGYSALSDASISMDNLQRPFRFLLRLMDRKRVTSYFEACLHAKASRKRLDEWKEIPYFKIGGAGTHYPRKTKGSSTETLPRWENIQDPTSELPQAVQHELDGEWFDIQDLEGFLLENEVAFVVGDTNNSSYDRKVVNAARLIQELLKTGVCLGRTPGFRRKDVEAALHVAMCS</sequence>
<keyword evidence="3" id="KW-1185">Reference proteome</keyword>
<dbReference type="Gene3D" id="1.20.5.170">
    <property type="match status" value="1"/>
</dbReference>
<dbReference type="GeneID" id="66928390"/>
<feature type="compositionally biased region" description="Low complexity" evidence="1">
    <location>
        <begin position="55"/>
        <end position="65"/>
    </location>
</feature>